<protein>
    <submittedName>
        <fullName evidence="1">Uncharacterized protein</fullName>
    </submittedName>
</protein>
<comment type="caution">
    <text evidence="1">The sequence shown here is derived from an EMBL/GenBank/DDBJ whole genome shotgun (WGS) entry which is preliminary data.</text>
</comment>
<gene>
    <name evidence="1" type="ORF">Pint_35159</name>
</gene>
<name>A0ACC0Y4G7_9ROSI</name>
<accession>A0ACC0Y4G7</accession>
<organism evidence="1 2">
    <name type="scientific">Pistacia integerrima</name>
    <dbReference type="NCBI Taxonomy" id="434235"/>
    <lineage>
        <taxon>Eukaryota</taxon>
        <taxon>Viridiplantae</taxon>
        <taxon>Streptophyta</taxon>
        <taxon>Embryophyta</taxon>
        <taxon>Tracheophyta</taxon>
        <taxon>Spermatophyta</taxon>
        <taxon>Magnoliopsida</taxon>
        <taxon>eudicotyledons</taxon>
        <taxon>Gunneridae</taxon>
        <taxon>Pentapetalae</taxon>
        <taxon>rosids</taxon>
        <taxon>malvids</taxon>
        <taxon>Sapindales</taxon>
        <taxon>Anacardiaceae</taxon>
        <taxon>Pistacia</taxon>
    </lineage>
</organism>
<keyword evidence="2" id="KW-1185">Reference proteome</keyword>
<dbReference type="EMBL" id="CM047744">
    <property type="protein sequence ID" value="KAJ0028364.1"/>
    <property type="molecule type" value="Genomic_DNA"/>
</dbReference>
<evidence type="ECO:0000313" key="1">
    <source>
        <dbReference type="EMBL" id="KAJ0028364.1"/>
    </source>
</evidence>
<evidence type="ECO:0000313" key="2">
    <source>
        <dbReference type="Proteomes" id="UP001163603"/>
    </source>
</evidence>
<sequence length="557" mass="61284">MENTQWKLKQHGRIPRNNTIALVVLDGWGENKPDQYNCIHVAETPTMDKLKEGAPEKWRLIKAHGTAVGLPSEDDMGNSEVGHNALGAGRIFAQGAKLVDIALASGKIYDGEGFKYIKESFETGTLHLIGLLSDGGVHSRLDQLQLLLKGASERGAKRIRVHILTDGRDVLDGSSVGFVETLEKDLSDLRAKGIDAQIASGGGRMYVTMDRYENDWNVVKRGWDAQVLGEAPHKFRNAVEAVKKLREDPKISDQYIPPFVIVDENDKAVGPIVDGDAVVTFNFRADRMVMVAKALEYEDFDKFDRVRFPKIRYAGMLEYDGELKLPSHYLVSPPEIDRTSGEYLVHNGVRTFACSETVKFGHVTFFWNGNRSGYFNQELEEYVEIPSDVGITFNVQPKMKAIEIAERAKKAILSRRFHQIRVNIPNSDMVGHTGDIEATVVACKAADAAVKMIIDAIEQVGGIYVITADHGNAEDMVKRNKSGEPALGKDGKIQVLTSHTLQPVPIAIGGPGLPNDVRLRSDLPGAGLANVAATVINLHGYEAPADYEPSLIEVYDA</sequence>
<reference evidence="2" key="1">
    <citation type="journal article" date="2023" name="G3 (Bethesda)">
        <title>Genome assembly and association tests identify interacting loci associated with vigor, precocity, and sex in interspecific pistachio rootstocks.</title>
        <authorList>
            <person name="Palmer W."/>
            <person name="Jacygrad E."/>
            <person name="Sagayaradj S."/>
            <person name="Cavanaugh K."/>
            <person name="Han R."/>
            <person name="Bertier L."/>
            <person name="Beede B."/>
            <person name="Kafkas S."/>
            <person name="Golino D."/>
            <person name="Preece J."/>
            <person name="Michelmore R."/>
        </authorList>
    </citation>
    <scope>NUCLEOTIDE SEQUENCE [LARGE SCALE GENOMIC DNA]</scope>
</reference>
<dbReference type="Proteomes" id="UP001163603">
    <property type="component" value="Chromosome 9"/>
</dbReference>
<proteinExistence type="predicted"/>